<dbReference type="SUPFAM" id="SSF51695">
    <property type="entry name" value="PLC-like phosphodiesterases"/>
    <property type="match status" value="1"/>
</dbReference>
<organism evidence="4 5">
    <name type="scientific">Tritrichomonas musculus</name>
    <dbReference type="NCBI Taxonomy" id="1915356"/>
    <lineage>
        <taxon>Eukaryota</taxon>
        <taxon>Metamonada</taxon>
        <taxon>Parabasalia</taxon>
        <taxon>Tritrichomonadida</taxon>
        <taxon>Tritrichomonadidae</taxon>
        <taxon>Tritrichomonas</taxon>
    </lineage>
</organism>
<reference evidence="4 5" key="1">
    <citation type="submission" date="2024-04" db="EMBL/GenBank/DDBJ databases">
        <title>Tritrichomonas musculus Genome.</title>
        <authorList>
            <person name="Alves-Ferreira E."/>
            <person name="Grigg M."/>
            <person name="Lorenzi H."/>
            <person name="Galac M."/>
        </authorList>
    </citation>
    <scope>NUCLEOTIDE SEQUENCE [LARGE SCALE GENOMIC DNA]</scope>
    <source>
        <strain evidence="4 5">EAF2021</strain>
    </source>
</reference>
<dbReference type="InterPro" id="IPR017946">
    <property type="entry name" value="PLC-like_Pdiesterase_TIM-brl"/>
</dbReference>
<comment type="caution">
    <text evidence="4">The sequence shown here is derived from an EMBL/GenBank/DDBJ whole genome shotgun (WGS) entry which is preliminary data.</text>
</comment>
<evidence type="ECO:0000259" key="3">
    <source>
        <dbReference type="SMART" id="SM00148"/>
    </source>
</evidence>
<keyword evidence="2" id="KW-0812">Transmembrane</keyword>
<proteinExistence type="predicted"/>
<keyword evidence="2" id="KW-0472">Membrane</keyword>
<evidence type="ECO:0000256" key="1">
    <source>
        <dbReference type="SAM" id="MobiDB-lite"/>
    </source>
</evidence>
<evidence type="ECO:0000313" key="5">
    <source>
        <dbReference type="Proteomes" id="UP001470230"/>
    </source>
</evidence>
<name>A0ABR2JFG8_9EUKA</name>
<evidence type="ECO:0000313" key="4">
    <source>
        <dbReference type="EMBL" id="KAK8876161.1"/>
    </source>
</evidence>
<dbReference type="PANTHER" id="PTHR13593:SF113">
    <property type="entry name" value="SI:DKEY-266F7.9"/>
    <property type="match status" value="1"/>
</dbReference>
<dbReference type="PROSITE" id="PS50007">
    <property type="entry name" value="PIPLC_X_DOMAIN"/>
    <property type="match status" value="1"/>
</dbReference>
<keyword evidence="5" id="KW-1185">Reference proteome</keyword>
<feature type="region of interest" description="Disordered" evidence="1">
    <location>
        <begin position="400"/>
        <end position="419"/>
    </location>
</feature>
<protein>
    <recommendedName>
        <fullName evidence="3">Phosphatidylinositol-specific phospholipase C X domain-containing protein</fullName>
    </recommendedName>
</protein>
<dbReference type="EMBL" id="JAPFFF010000012">
    <property type="protein sequence ID" value="KAK8876161.1"/>
    <property type="molecule type" value="Genomic_DNA"/>
</dbReference>
<keyword evidence="2" id="KW-1133">Transmembrane helix</keyword>
<dbReference type="Gene3D" id="3.20.20.190">
    <property type="entry name" value="Phosphatidylinositol (PI) phosphodiesterase"/>
    <property type="match status" value="1"/>
</dbReference>
<dbReference type="PANTHER" id="PTHR13593">
    <property type="match status" value="1"/>
</dbReference>
<feature type="domain" description="Phosphatidylinositol-specific phospholipase C X" evidence="3">
    <location>
        <begin position="62"/>
        <end position="203"/>
    </location>
</feature>
<gene>
    <name evidence="4" type="ORF">M9Y10_006350</name>
</gene>
<dbReference type="CDD" id="cd08586">
    <property type="entry name" value="PI-PLCc_BcPLC_like"/>
    <property type="match status" value="1"/>
</dbReference>
<sequence>MAKRETDTFWKYYYDENDTSTFPFDEPSVLVQNDILNTNRKASILSKLNEYYPDWMSKISNSRRIDTITMPGTHDTCARHGYPLFKCQDRTLEEQLTMGVRLIDIRCRHINDVFMIHHERSYQKLSFGSGVRDVCMNFLKKHPTEFIFMLVQEEWKPKDNSRTFDETMYSYINCDEYRDYFYLSENELPSIEKVRGKIVLLRRFNKDTLSNVDMGNYIRFADNDFFESKYTITTYGQDCYTVSSLFARSSKYKKVEEFFEKPKNFKHSSHTTLFLNFGSGQSLICYPYSVAEYVTPRVGEYVEKSFPNDFLGIVIFDFVNRYYPKIIYHVIKRNFLPERNGGLPNTFTICDPENCTNKANGTNKLYVALVVIAAIVVVALIVLLIVFIVIRYKRKKSQQNISENEASFDPSEKDEDSYQ</sequence>
<dbReference type="SMART" id="SM00148">
    <property type="entry name" value="PLCXc"/>
    <property type="match status" value="1"/>
</dbReference>
<accession>A0ABR2JFG8</accession>
<dbReference type="Proteomes" id="UP001470230">
    <property type="component" value="Unassembled WGS sequence"/>
</dbReference>
<dbReference type="InterPro" id="IPR051057">
    <property type="entry name" value="PI-PLC_domain"/>
</dbReference>
<dbReference type="Pfam" id="PF00388">
    <property type="entry name" value="PI-PLC-X"/>
    <property type="match status" value="1"/>
</dbReference>
<dbReference type="InterPro" id="IPR000909">
    <property type="entry name" value="PLipase_C_PInositol-sp_X_dom"/>
</dbReference>
<feature type="transmembrane region" description="Helical" evidence="2">
    <location>
        <begin position="365"/>
        <end position="390"/>
    </location>
</feature>
<evidence type="ECO:0000256" key="2">
    <source>
        <dbReference type="SAM" id="Phobius"/>
    </source>
</evidence>